<evidence type="ECO:0000313" key="3">
    <source>
        <dbReference type="Proteomes" id="UP001055039"/>
    </source>
</evidence>
<keyword evidence="3" id="KW-1185">Reference proteome</keyword>
<reference evidence="2" key="1">
    <citation type="journal article" date="2021" name="Front. Microbiol.">
        <title>Comprehensive Comparative Genomics and Phenotyping of Methylobacterium Species.</title>
        <authorList>
            <person name="Alessa O."/>
            <person name="Ogura Y."/>
            <person name="Fujitani Y."/>
            <person name="Takami H."/>
            <person name="Hayashi T."/>
            <person name="Sahin N."/>
            <person name="Tani A."/>
        </authorList>
    </citation>
    <scope>NUCLEOTIDE SEQUENCE</scope>
    <source>
        <strain evidence="2">NBRC 15686</strain>
    </source>
</reference>
<protein>
    <submittedName>
        <fullName evidence="2">N,N-dimethylformamidase alpha subunit</fullName>
    </submittedName>
</protein>
<dbReference type="Pfam" id="PF26354">
    <property type="entry name" value="DMF_alpha"/>
    <property type="match status" value="1"/>
</dbReference>
<dbReference type="RefSeq" id="WP_238229130.1">
    <property type="nucleotide sequence ID" value="NZ_BAAADH010000102.1"/>
</dbReference>
<proteinExistence type="predicted"/>
<dbReference type="Proteomes" id="UP001055039">
    <property type="component" value="Unassembled WGS sequence"/>
</dbReference>
<evidence type="ECO:0000259" key="1">
    <source>
        <dbReference type="Pfam" id="PF26354"/>
    </source>
</evidence>
<name>A0ABQ4UPI9_9HYPH</name>
<accession>A0ABQ4UPI9</accession>
<sequence>MSQSEKNYVFDPSNYRDKSSDWYDYFDKKRRKEIFDIINTHPDIIEEHKKNPVGYRDHPSPQLQRVHNYFRMQPTFEKYYIYAEKEWNTYRIAEVREFGELPVLLDGEFDTEEEAMHAVFLQRIQDIRDELK</sequence>
<organism evidence="2 3">
    <name type="scientific">Methylorubrum aminovorans</name>
    <dbReference type="NCBI Taxonomy" id="269069"/>
    <lineage>
        <taxon>Bacteria</taxon>
        <taxon>Pseudomonadati</taxon>
        <taxon>Pseudomonadota</taxon>
        <taxon>Alphaproteobacteria</taxon>
        <taxon>Hyphomicrobiales</taxon>
        <taxon>Methylobacteriaceae</taxon>
        <taxon>Methylorubrum</taxon>
    </lineage>
</organism>
<dbReference type="InterPro" id="IPR058713">
    <property type="entry name" value="DMF_alpha_dom"/>
</dbReference>
<reference evidence="2" key="2">
    <citation type="submission" date="2021-08" db="EMBL/GenBank/DDBJ databases">
        <authorList>
            <person name="Tani A."/>
            <person name="Ola A."/>
            <person name="Ogura Y."/>
            <person name="Katsura K."/>
            <person name="Hayashi T."/>
        </authorList>
    </citation>
    <scope>NUCLEOTIDE SEQUENCE</scope>
    <source>
        <strain evidence="2">NBRC 15686</strain>
    </source>
</reference>
<gene>
    <name evidence="2" type="primary">dmfA1</name>
    <name evidence="2" type="ORF">LNAOJCKE_5599</name>
</gene>
<feature type="domain" description="N,N-dimethylformamidase alpha subunit" evidence="1">
    <location>
        <begin position="22"/>
        <end position="128"/>
    </location>
</feature>
<dbReference type="EMBL" id="BPRC01000059">
    <property type="protein sequence ID" value="GJE68361.1"/>
    <property type="molecule type" value="Genomic_DNA"/>
</dbReference>
<comment type="caution">
    <text evidence="2">The sequence shown here is derived from an EMBL/GenBank/DDBJ whole genome shotgun (WGS) entry which is preliminary data.</text>
</comment>
<evidence type="ECO:0000313" key="2">
    <source>
        <dbReference type="EMBL" id="GJE68361.1"/>
    </source>
</evidence>